<gene>
    <name evidence="2" type="ORF">OF897_20090</name>
</gene>
<evidence type="ECO:0000259" key="1">
    <source>
        <dbReference type="Pfam" id="PF08667"/>
    </source>
</evidence>
<dbReference type="EMBL" id="JAOVZW010000030">
    <property type="protein sequence ID" value="MCX8526220.1"/>
    <property type="molecule type" value="Genomic_DNA"/>
</dbReference>
<keyword evidence="3" id="KW-1185">Reference proteome</keyword>
<proteinExistence type="predicted"/>
<organism evidence="2 3">
    <name type="scientific">Chryseobacterium formosus</name>
    <dbReference type="NCBI Taxonomy" id="1537363"/>
    <lineage>
        <taxon>Bacteria</taxon>
        <taxon>Pseudomonadati</taxon>
        <taxon>Bacteroidota</taxon>
        <taxon>Flavobacteriia</taxon>
        <taxon>Flavobacteriales</taxon>
        <taxon>Weeksellaceae</taxon>
        <taxon>Chryseobacterium group</taxon>
        <taxon>Chryseobacterium</taxon>
    </lineage>
</organism>
<comment type="caution">
    <text evidence="2">The sequence shown here is derived from an EMBL/GenBank/DDBJ whole genome shotgun (WGS) entry which is preliminary data.</text>
</comment>
<sequence length="315" mass="37624">MKIAKRMHQEILLKQIRKKIGDKSLNDEIANILNISYDAAHRRTSMKAKFSFEEALELAKYYQISIDQFLGTENQLVVKRTKPVKTQEDLLYFFESSLKILNVFQSINQSKVYYSAKDIPFFYTISNTILSRFKFYVWMNLLNEDKFLGPFEDFDLPYHSPKNEMLKDLYENQNVTEVWNDTTIMSILMQISFYSEMGLLKYQDIVLILEEVESVLQKIEYKIQHNPEFNFYVNDLVILSNNILFKNEYQSSFFIPFNMFGYMMTNDENTCNDTLTYFEHEIKNSKSLNTSGNRERKMFFNKMYDQIENLKQKLK</sequence>
<feature type="domain" description="Transcription regulator BetR N-terminal" evidence="1">
    <location>
        <begin position="17"/>
        <end position="75"/>
    </location>
</feature>
<reference evidence="2" key="1">
    <citation type="submission" date="2022-10" db="EMBL/GenBank/DDBJ databases">
        <title>Chryseobacterium sp. nov., a novel bacterial species.</title>
        <authorList>
            <person name="Cao Y."/>
        </authorList>
    </citation>
    <scope>NUCLEOTIDE SEQUENCE</scope>
    <source>
        <strain evidence="2">CCTCC AB2015118</strain>
    </source>
</reference>
<protein>
    <submittedName>
        <fullName evidence="2">Helix-turn-helix domain-containing protein</fullName>
    </submittedName>
</protein>
<accession>A0ABT3XX12</accession>
<evidence type="ECO:0000313" key="2">
    <source>
        <dbReference type="EMBL" id="MCX8526220.1"/>
    </source>
</evidence>
<dbReference type="InterPro" id="IPR013975">
    <property type="entry name" value="Tscrpt_reg_BetR_N"/>
</dbReference>
<dbReference type="Proteomes" id="UP001073122">
    <property type="component" value="Unassembled WGS sequence"/>
</dbReference>
<dbReference type="Pfam" id="PF08667">
    <property type="entry name" value="BetR"/>
    <property type="match status" value="1"/>
</dbReference>
<dbReference type="Gene3D" id="1.10.260.40">
    <property type="entry name" value="lambda repressor-like DNA-binding domains"/>
    <property type="match status" value="1"/>
</dbReference>
<dbReference type="InterPro" id="IPR010982">
    <property type="entry name" value="Lambda_DNA-bd_dom_sf"/>
</dbReference>
<evidence type="ECO:0000313" key="3">
    <source>
        <dbReference type="Proteomes" id="UP001073122"/>
    </source>
</evidence>
<name>A0ABT3XX12_9FLAO</name>